<name>A0A3D9ZST4_9ACTN</name>
<dbReference type="AlphaFoldDB" id="A0A3D9ZST4"/>
<dbReference type="OrthoDB" id="3399802at2"/>
<organism evidence="1 2">
    <name type="scientific">Asanoa ferruginea</name>
    <dbReference type="NCBI Taxonomy" id="53367"/>
    <lineage>
        <taxon>Bacteria</taxon>
        <taxon>Bacillati</taxon>
        <taxon>Actinomycetota</taxon>
        <taxon>Actinomycetes</taxon>
        <taxon>Micromonosporales</taxon>
        <taxon>Micromonosporaceae</taxon>
        <taxon>Asanoa</taxon>
    </lineage>
</organism>
<dbReference type="InterPro" id="IPR036388">
    <property type="entry name" value="WH-like_DNA-bd_sf"/>
</dbReference>
<dbReference type="EMBL" id="QUMQ01000001">
    <property type="protein sequence ID" value="REF99522.1"/>
    <property type="molecule type" value="Genomic_DNA"/>
</dbReference>
<dbReference type="RefSeq" id="WP_116076701.1">
    <property type="nucleotide sequence ID" value="NZ_BONB01000023.1"/>
</dbReference>
<evidence type="ECO:0000313" key="1">
    <source>
        <dbReference type="EMBL" id="REF99522.1"/>
    </source>
</evidence>
<gene>
    <name evidence="1" type="ORF">DFJ67_5561</name>
</gene>
<dbReference type="Pfam" id="PF12840">
    <property type="entry name" value="HTH_20"/>
    <property type="match status" value="1"/>
</dbReference>
<protein>
    <submittedName>
        <fullName evidence="1">Putative ArsR family transcriptional regulator</fullName>
    </submittedName>
</protein>
<reference evidence="1 2" key="1">
    <citation type="submission" date="2018-08" db="EMBL/GenBank/DDBJ databases">
        <title>Sequencing the genomes of 1000 actinobacteria strains.</title>
        <authorList>
            <person name="Klenk H.-P."/>
        </authorList>
    </citation>
    <scope>NUCLEOTIDE SEQUENCE [LARGE SCALE GENOMIC DNA]</scope>
    <source>
        <strain evidence="1 2">DSM 44099</strain>
    </source>
</reference>
<sequence>MSLEAIGALREPARRAVYDYVVAQPEPVSRNEVAEAVAIGRTLAAFHLDKLAEAGLLETAFAARTGGPGAGRPAKLYRRSSAEHAVTLPPRDYRLLAEVLASAVERSGVEPAAYAAARERGAKLAGGDPVARLQELGYEPFEDPDRTIRLRNCPFDALAQAHPPLVCGLNLALVEGLAGERDVRLDPGPTGCCVAIGSKNKKR</sequence>
<comment type="caution">
    <text evidence="1">The sequence shown here is derived from an EMBL/GenBank/DDBJ whole genome shotgun (WGS) entry which is preliminary data.</text>
</comment>
<dbReference type="Proteomes" id="UP000256913">
    <property type="component" value="Unassembled WGS sequence"/>
</dbReference>
<dbReference type="Gene3D" id="1.10.10.10">
    <property type="entry name" value="Winged helix-like DNA-binding domain superfamily/Winged helix DNA-binding domain"/>
    <property type="match status" value="1"/>
</dbReference>
<dbReference type="InterPro" id="IPR036390">
    <property type="entry name" value="WH_DNA-bd_sf"/>
</dbReference>
<evidence type="ECO:0000313" key="2">
    <source>
        <dbReference type="Proteomes" id="UP000256913"/>
    </source>
</evidence>
<accession>A0A3D9ZST4</accession>
<dbReference type="InterPro" id="IPR011991">
    <property type="entry name" value="ArsR-like_HTH"/>
</dbReference>
<dbReference type="SUPFAM" id="SSF46785">
    <property type="entry name" value="Winged helix' DNA-binding domain"/>
    <property type="match status" value="1"/>
</dbReference>
<dbReference type="CDD" id="cd00090">
    <property type="entry name" value="HTH_ARSR"/>
    <property type="match status" value="1"/>
</dbReference>
<keyword evidence="2" id="KW-1185">Reference proteome</keyword>
<proteinExistence type="predicted"/>